<dbReference type="PhylomeDB" id="A0A0G4FT63"/>
<proteinExistence type="predicted"/>
<reference evidence="1" key="1">
    <citation type="submission" date="2014-11" db="EMBL/GenBank/DDBJ databases">
        <authorList>
            <person name="Otto D Thomas"/>
            <person name="Naeem Raeece"/>
        </authorList>
    </citation>
    <scope>NUCLEOTIDE SEQUENCE</scope>
</reference>
<organism evidence="1">
    <name type="scientific">Chromera velia CCMP2878</name>
    <dbReference type="NCBI Taxonomy" id="1169474"/>
    <lineage>
        <taxon>Eukaryota</taxon>
        <taxon>Sar</taxon>
        <taxon>Alveolata</taxon>
        <taxon>Colpodellida</taxon>
        <taxon>Chromeraceae</taxon>
        <taxon>Chromera</taxon>
    </lineage>
</organism>
<dbReference type="EMBL" id="CDMZ01000611">
    <property type="protein sequence ID" value="CEM17874.1"/>
    <property type="molecule type" value="Genomic_DNA"/>
</dbReference>
<accession>A0A0G4FT63</accession>
<protein>
    <submittedName>
        <fullName evidence="1">Uncharacterized protein</fullName>
    </submittedName>
</protein>
<name>A0A0G4FT63_9ALVE</name>
<sequence>MTWTTLGTLDGQTDWSGGETRLFNANDSSQGPFNWFKFDLKNTAGIGTTDIPFVSEYVLYVILSSPTPEAIPPSDIGAATSAWTVSGAWEGHDRMVATSSSGTCPGTTLKCNEATDAQPNTLSANVSQIDGGGQAGNIGDSAIFVYACPEGFALTLSAVVIFNCTVDASNLAT</sequence>
<gene>
    <name evidence="1" type="ORF">Cvel_18615</name>
</gene>
<dbReference type="VEuPathDB" id="CryptoDB:Cvel_18615"/>
<evidence type="ECO:0000313" key="1">
    <source>
        <dbReference type="EMBL" id="CEM17874.1"/>
    </source>
</evidence>
<dbReference type="AlphaFoldDB" id="A0A0G4FT63"/>